<protein>
    <recommendedName>
        <fullName evidence="1">FAR1 domain-containing protein</fullName>
    </recommendedName>
</protein>
<reference evidence="3" key="1">
    <citation type="journal article" date="2016" name="Nature">
        <title>The genome of the seagrass Zostera marina reveals angiosperm adaptation to the sea.</title>
        <authorList>
            <person name="Olsen J.L."/>
            <person name="Rouze P."/>
            <person name="Verhelst B."/>
            <person name="Lin Y.-C."/>
            <person name="Bayer T."/>
            <person name="Collen J."/>
            <person name="Dattolo E."/>
            <person name="De Paoli E."/>
            <person name="Dittami S."/>
            <person name="Maumus F."/>
            <person name="Michel G."/>
            <person name="Kersting A."/>
            <person name="Lauritano C."/>
            <person name="Lohaus R."/>
            <person name="Toepel M."/>
            <person name="Tonon T."/>
            <person name="Vanneste K."/>
            <person name="Amirebrahimi M."/>
            <person name="Brakel J."/>
            <person name="Bostroem C."/>
            <person name="Chovatia M."/>
            <person name="Grimwood J."/>
            <person name="Jenkins J.W."/>
            <person name="Jueterbock A."/>
            <person name="Mraz A."/>
            <person name="Stam W.T."/>
            <person name="Tice H."/>
            <person name="Bornberg-Bauer E."/>
            <person name="Green P.J."/>
            <person name="Pearson G.A."/>
            <person name="Procaccini G."/>
            <person name="Duarte C.M."/>
            <person name="Schmutz J."/>
            <person name="Reusch T.B.H."/>
            <person name="Van de Peer Y."/>
        </authorList>
    </citation>
    <scope>NUCLEOTIDE SEQUENCE [LARGE SCALE GENOMIC DNA]</scope>
    <source>
        <strain evidence="3">cv. Finnish</strain>
    </source>
</reference>
<dbReference type="PANTHER" id="PTHR47718:SF7">
    <property type="entry name" value="PROTEIN FAR1-RELATED SEQUENCE"/>
    <property type="match status" value="1"/>
</dbReference>
<dbReference type="OrthoDB" id="128308at2759"/>
<dbReference type="PANTHER" id="PTHR47718">
    <property type="entry name" value="OS01G0519700 PROTEIN"/>
    <property type="match status" value="1"/>
</dbReference>
<dbReference type="OMA" id="ASINECG"/>
<accession>A0A0K9Q1B2</accession>
<name>A0A0K9Q1B2_ZOSMR</name>
<dbReference type="AlphaFoldDB" id="A0A0K9Q1B2"/>
<organism evidence="2 3">
    <name type="scientific">Zostera marina</name>
    <name type="common">Eelgrass</name>
    <dbReference type="NCBI Taxonomy" id="29655"/>
    <lineage>
        <taxon>Eukaryota</taxon>
        <taxon>Viridiplantae</taxon>
        <taxon>Streptophyta</taxon>
        <taxon>Embryophyta</taxon>
        <taxon>Tracheophyta</taxon>
        <taxon>Spermatophyta</taxon>
        <taxon>Magnoliopsida</taxon>
        <taxon>Liliopsida</taxon>
        <taxon>Zosteraceae</taxon>
        <taxon>Zostera</taxon>
    </lineage>
</organism>
<evidence type="ECO:0000313" key="2">
    <source>
        <dbReference type="EMBL" id="KMZ75081.1"/>
    </source>
</evidence>
<dbReference type="EMBL" id="LFYR01000216">
    <property type="protein sequence ID" value="KMZ75081.1"/>
    <property type="molecule type" value="Genomic_DNA"/>
</dbReference>
<proteinExistence type="predicted"/>
<dbReference type="InterPro" id="IPR004330">
    <property type="entry name" value="FAR1_DNA_bnd_dom"/>
</dbReference>
<keyword evidence="3" id="KW-1185">Reference proteome</keyword>
<gene>
    <name evidence="2" type="ORF">ZOSMA_11G01070</name>
</gene>
<feature type="domain" description="FAR1" evidence="1">
    <location>
        <begin position="85"/>
        <end position="177"/>
    </location>
</feature>
<dbReference type="Proteomes" id="UP000036987">
    <property type="component" value="Unassembled WGS sequence"/>
</dbReference>
<sequence>MPNANYVHHHNHDTPLDNLRSPISSENNDLIGQLNAIISSVNASPSFFIPKQPTDTNSSSDNVKLNSPPTVGQFYSSYHDAFDQYYGYASKMGFSVHLGSTNYKTSKDDGKKILVMRRLLCSKEWTVDLLHLPKLSKRRNNAISRCDCYASIKIKREGMSEVWIVKHIIFEHNHPLTTPSKVRFLPINRSISSTSKLLFQTLSKVNVPVSQQTVYFSSQVDGIEHMRCTQLDISNMCRDDRVDLKNYDVDLLVEEFEFKKSVQPNFFYFIVKDFSGRLKHVFWADSIMIQHFKLFGDAVTFDTTYKMNAYSLIFGMFCGVNHHRKTVIFGSAFLR</sequence>
<dbReference type="Pfam" id="PF03101">
    <property type="entry name" value="FAR1"/>
    <property type="match status" value="1"/>
</dbReference>
<comment type="caution">
    <text evidence="2">The sequence shown here is derived from an EMBL/GenBank/DDBJ whole genome shotgun (WGS) entry which is preliminary data.</text>
</comment>
<evidence type="ECO:0000313" key="3">
    <source>
        <dbReference type="Proteomes" id="UP000036987"/>
    </source>
</evidence>
<evidence type="ECO:0000259" key="1">
    <source>
        <dbReference type="Pfam" id="PF03101"/>
    </source>
</evidence>